<name>A0ABY1P7R3_9BACT</name>
<comment type="caution">
    <text evidence="1">The sequence shown here is derived from an EMBL/GenBank/DDBJ whole genome shotgun (WGS) entry which is preliminary data.</text>
</comment>
<dbReference type="EMBL" id="FXUA01000005">
    <property type="protein sequence ID" value="SMP27068.1"/>
    <property type="molecule type" value="Genomic_DNA"/>
</dbReference>
<dbReference type="RefSeq" id="WP_283413485.1">
    <property type="nucleotide sequence ID" value="NZ_FXUA01000005.1"/>
</dbReference>
<sequence>MKTKLTLTVKKEIVEKAKMQAAKRGISLSRMFEEIFEKETPKVEKTQEQLAAARFLERLKKESPIKALEKSDKELMREHRDKKYV</sequence>
<accession>A0ABY1P7R3</accession>
<dbReference type="InterPro" id="IPR045944">
    <property type="entry name" value="DUF6364"/>
</dbReference>
<evidence type="ECO:0000313" key="2">
    <source>
        <dbReference type="Proteomes" id="UP001157915"/>
    </source>
</evidence>
<keyword evidence="2" id="KW-1185">Reference proteome</keyword>
<proteinExistence type="predicted"/>
<dbReference type="Proteomes" id="UP001157915">
    <property type="component" value="Unassembled WGS sequence"/>
</dbReference>
<gene>
    <name evidence="1" type="ORF">SAMN06265367_10522</name>
</gene>
<evidence type="ECO:0000313" key="1">
    <source>
        <dbReference type="EMBL" id="SMP27068.1"/>
    </source>
</evidence>
<organism evidence="1 2">
    <name type="scientific">Algoriphagus winogradskyi</name>
    <dbReference type="NCBI Taxonomy" id="237017"/>
    <lineage>
        <taxon>Bacteria</taxon>
        <taxon>Pseudomonadati</taxon>
        <taxon>Bacteroidota</taxon>
        <taxon>Cytophagia</taxon>
        <taxon>Cytophagales</taxon>
        <taxon>Cyclobacteriaceae</taxon>
        <taxon>Algoriphagus</taxon>
    </lineage>
</organism>
<protein>
    <submittedName>
        <fullName evidence="1">Uncharacterized protein</fullName>
    </submittedName>
</protein>
<reference evidence="1 2" key="1">
    <citation type="submission" date="2017-05" db="EMBL/GenBank/DDBJ databases">
        <authorList>
            <person name="Varghese N."/>
            <person name="Submissions S."/>
        </authorList>
    </citation>
    <scope>NUCLEOTIDE SEQUENCE [LARGE SCALE GENOMIC DNA]</scope>
    <source>
        <strain evidence="1 2">DSM 15360</strain>
    </source>
</reference>
<dbReference type="Pfam" id="PF19891">
    <property type="entry name" value="DUF6364"/>
    <property type="match status" value="1"/>
</dbReference>